<dbReference type="GO" id="GO:0030322">
    <property type="term" value="P:stabilization of membrane potential"/>
    <property type="evidence" value="ECO:0007669"/>
    <property type="project" value="TreeGrafter"/>
</dbReference>
<proteinExistence type="predicted"/>
<evidence type="ECO:0000256" key="2">
    <source>
        <dbReference type="ARBA" id="ARBA00022692"/>
    </source>
</evidence>
<dbReference type="InterPro" id="IPR003280">
    <property type="entry name" value="2pore_dom_K_chnl"/>
</dbReference>
<evidence type="ECO:0000313" key="6">
    <source>
        <dbReference type="EMBL" id="KAK7086547.1"/>
    </source>
</evidence>
<keyword evidence="3 5" id="KW-1133">Transmembrane helix</keyword>
<organism evidence="6 7">
    <name type="scientific">Halocaridina rubra</name>
    <name type="common">Hawaiian red shrimp</name>
    <dbReference type="NCBI Taxonomy" id="373956"/>
    <lineage>
        <taxon>Eukaryota</taxon>
        <taxon>Metazoa</taxon>
        <taxon>Ecdysozoa</taxon>
        <taxon>Arthropoda</taxon>
        <taxon>Crustacea</taxon>
        <taxon>Multicrustacea</taxon>
        <taxon>Malacostraca</taxon>
        <taxon>Eumalacostraca</taxon>
        <taxon>Eucarida</taxon>
        <taxon>Decapoda</taxon>
        <taxon>Pleocyemata</taxon>
        <taxon>Caridea</taxon>
        <taxon>Atyoidea</taxon>
        <taxon>Atyidae</taxon>
        <taxon>Halocaridina</taxon>
    </lineage>
</organism>
<protein>
    <submittedName>
        <fullName evidence="6">Uncharacterized protein</fullName>
    </submittedName>
</protein>
<accession>A0AAN9AGP0</accession>
<dbReference type="Gene3D" id="1.10.287.70">
    <property type="match status" value="1"/>
</dbReference>
<comment type="caution">
    <text evidence="6">The sequence shown here is derived from an EMBL/GenBank/DDBJ whole genome shotgun (WGS) entry which is preliminary data.</text>
</comment>
<reference evidence="6 7" key="1">
    <citation type="submission" date="2023-11" db="EMBL/GenBank/DDBJ databases">
        <title>Halocaridina rubra genome assembly.</title>
        <authorList>
            <person name="Smith C."/>
        </authorList>
    </citation>
    <scope>NUCLEOTIDE SEQUENCE [LARGE SCALE GENOMIC DNA]</scope>
    <source>
        <strain evidence="6">EP-1</strain>
        <tissue evidence="6">Whole</tissue>
    </source>
</reference>
<feature type="transmembrane region" description="Helical" evidence="5">
    <location>
        <begin position="124"/>
        <end position="144"/>
    </location>
</feature>
<keyword evidence="2 5" id="KW-0812">Transmembrane</keyword>
<gene>
    <name evidence="6" type="ORF">SK128_027173</name>
</gene>
<dbReference type="AlphaFoldDB" id="A0AAN9AGP0"/>
<evidence type="ECO:0000256" key="5">
    <source>
        <dbReference type="SAM" id="Phobius"/>
    </source>
</evidence>
<dbReference type="SUPFAM" id="SSF81324">
    <property type="entry name" value="Voltage-gated potassium channels"/>
    <property type="match status" value="1"/>
</dbReference>
<evidence type="ECO:0000256" key="3">
    <source>
        <dbReference type="ARBA" id="ARBA00022989"/>
    </source>
</evidence>
<evidence type="ECO:0000256" key="1">
    <source>
        <dbReference type="ARBA" id="ARBA00004141"/>
    </source>
</evidence>
<keyword evidence="4 5" id="KW-0472">Membrane</keyword>
<dbReference type="EMBL" id="JAXCGZ010000153">
    <property type="protein sequence ID" value="KAK7086547.1"/>
    <property type="molecule type" value="Genomic_DNA"/>
</dbReference>
<feature type="transmembrane region" description="Helical" evidence="5">
    <location>
        <begin position="150"/>
        <end position="170"/>
    </location>
</feature>
<keyword evidence="7" id="KW-1185">Reference proteome</keyword>
<feature type="transmembrane region" description="Helical" evidence="5">
    <location>
        <begin position="22"/>
        <end position="43"/>
    </location>
</feature>
<dbReference type="PANTHER" id="PTHR11003">
    <property type="entry name" value="POTASSIUM CHANNEL, SUBFAMILY K"/>
    <property type="match status" value="1"/>
</dbReference>
<dbReference type="GO" id="GO:0005886">
    <property type="term" value="C:plasma membrane"/>
    <property type="evidence" value="ECO:0007669"/>
    <property type="project" value="TreeGrafter"/>
</dbReference>
<dbReference type="GO" id="GO:0022841">
    <property type="term" value="F:potassium ion leak channel activity"/>
    <property type="evidence" value="ECO:0007669"/>
    <property type="project" value="TreeGrafter"/>
</dbReference>
<name>A0AAN9AGP0_HALRR</name>
<dbReference type="GO" id="GO:0015271">
    <property type="term" value="F:outward rectifier potassium channel activity"/>
    <property type="evidence" value="ECO:0007669"/>
    <property type="project" value="TreeGrafter"/>
</dbReference>
<evidence type="ECO:0000313" key="7">
    <source>
        <dbReference type="Proteomes" id="UP001381693"/>
    </source>
</evidence>
<comment type="subcellular location">
    <subcellularLocation>
        <location evidence="1">Membrane</location>
        <topology evidence="1">Multi-pass membrane protein</topology>
    </subcellularLocation>
</comment>
<sequence>MREDETHCGNCGYYLKNITKFLISHIGLVSLVVGYTIIGAFTFERLEADHELQVKKNMSQVRLKVTDDLWVITDDMRVLNEKMWADKVRDRLKDFERSLIKAIKTDGWDGSEDLSTQQWTFAGALFYSIILITTIVLSSIFISVPSLSALLLIILCSIVFSAINLCSIVIRASDSDLILSHRFQR</sequence>
<dbReference type="Proteomes" id="UP001381693">
    <property type="component" value="Unassembled WGS sequence"/>
</dbReference>
<evidence type="ECO:0000256" key="4">
    <source>
        <dbReference type="ARBA" id="ARBA00023136"/>
    </source>
</evidence>
<dbReference type="PANTHER" id="PTHR11003:SF334">
    <property type="entry name" value="FI03418P"/>
    <property type="match status" value="1"/>
</dbReference>